<dbReference type="PROSITE" id="PS00674">
    <property type="entry name" value="AAA"/>
    <property type="match status" value="1"/>
</dbReference>
<organism evidence="20 21">
    <name type="scientific">Pomacea canaliculata</name>
    <name type="common">Golden apple snail</name>
    <dbReference type="NCBI Taxonomy" id="400727"/>
    <lineage>
        <taxon>Eukaryota</taxon>
        <taxon>Metazoa</taxon>
        <taxon>Spiralia</taxon>
        <taxon>Lophotrochozoa</taxon>
        <taxon>Mollusca</taxon>
        <taxon>Gastropoda</taxon>
        <taxon>Caenogastropoda</taxon>
        <taxon>Architaenioglossa</taxon>
        <taxon>Ampullarioidea</taxon>
        <taxon>Ampullariidae</taxon>
        <taxon>Pomacea</taxon>
    </lineage>
</organism>
<evidence type="ECO:0000256" key="10">
    <source>
        <dbReference type="ARBA" id="ARBA00022801"/>
    </source>
</evidence>
<protein>
    <recommendedName>
        <fullName evidence="19">AAA+ ATPase domain-containing protein</fullName>
    </recommendedName>
</protein>
<dbReference type="InterPro" id="IPR041569">
    <property type="entry name" value="AAA_lid_3"/>
</dbReference>
<dbReference type="GO" id="GO:0008270">
    <property type="term" value="F:zinc ion binding"/>
    <property type="evidence" value="ECO:0007669"/>
    <property type="project" value="InterPro"/>
</dbReference>
<feature type="compositionally biased region" description="Basic and acidic residues" evidence="17">
    <location>
        <begin position="52"/>
        <end position="74"/>
    </location>
</feature>
<keyword evidence="12" id="KW-0067">ATP-binding</keyword>
<dbReference type="GO" id="GO:0034982">
    <property type="term" value="P:mitochondrial protein processing"/>
    <property type="evidence" value="ECO:0007669"/>
    <property type="project" value="TreeGrafter"/>
</dbReference>
<feature type="domain" description="AAA+ ATPase" evidence="19">
    <location>
        <begin position="284"/>
        <end position="423"/>
    </location>
</feature>
<evidence type="ECO:0000313" key="21">
    <source>
        <dbReference type="Proteomes" id="UP000245119"/>
    </source>
</evidence>
<dbReference type="InterPro" id="IPR011546">
    <property type="entry name" value="Pept_M41_FtsH_extracell"/>
</dbReference>
<dbReference type="Pfam" id="PF00004">
    <property type="entry name" value="AAA"/>
    <property type="match status" value="1"/>
</dbReference>
<evidence type="ECO:0000256" key="17">
    <source>
        <dbReference type="SAM" id="MobiDB-lite"/>
    </source>
</evidence>
<comment type="subcellular location">
    <subcellularLocation>
        <location evidence="2">Membrane</location>
        <topology evidence="2">Multi-pass membrane protein</topology>
    </subcellularLocation>
    <subcellularLocation>
        <location evidence="3">Mitochondrion</location>
    </subcellularLocation>
</comment>
<dbReference type="SUPFAM" id="SSF52540">
    <property type="entry name" value="P-loop containing nucleoside triphosphate hydrolases"/>
    <property type="match status" value="1"/>
</dbReference>
<dbReference type="SMART" id="SM00382">
    <property type="entry name" value="AAA"/>
    <property type="match status" value="1"/>
</dbReference>
<keyword evidence="11" id="KW-0862">Zinc</keyword>
<gene>
    <name evidence="20" type="ORF">C0Q70_18578</name>
</gene>
<comment type="similarity">
    <text evidence="4">In the C-terminal section; belongs to the peptidase M41 family.</text>
</comment>
<reference evidence="20 21" key="1">
    <citation type="submission" date="2018-04" db="EMBL/GenBank/DDBJ databases">
        <title>The genome of golden apple snail Pomacea canaliculata provides insight into stress tolerance and invasive adaptation.</title>
        <authorList>
            <person name="Liu C."/>
            <person name="Liu B."/>
            <person name="Ren Y."/>
            <person name="Zhang Y."/>
            <person name="Wang H."/>
            <person name="Li S."/>
            <person name="Jiang F."/>
            <person name="Yin L."/>
            <person name="Zhang G."/>
            <person name="Qian W."/>
            <person name="Fan W."/>
        </authorList>
    </citation>
    <scope>NUCLEOTIDE SEQUENCE [LARGE SCALE GENOMIC DNA]</scope>
    <source>
        <strain evidence="20">SZHN2017</strain>
        <tissue evidence="20">Muscle</tissue>
    </source>
</reference>
<dbReference type="InterPro" id="IPR000642">
    <property type="entry name" value="Peptidase_M41"/>
</dbReference>
<evidence type="ECO:0000256" key="1">
    <source>
        <dbReference type="ARBA" id="ARBA00001947"/>
    </source>
</evidence>
<evidence type="ECO:0000256" key="13">
    <source>
        <dbReference type="ARBA" id="ARBA00022946"/>
    </source>
</evidence>
<accession>A0A2T7NGW6</accession>
<dbReference type="InterPro" id="IPR005936">
    <property type="entry name" value="FtsH"/>
</dbReference>
<keyword evidence="8" id="KW-0479">Metal-binding</keyword>
<dbReference type="STRING" id="400727.A0A2T7NGW6"/>
<evidence type="ECO:0000256" key="6">
    <source>
        <dbReference type="ARBA" id="ARBA00022670"/>
    </source>
</evidence>
<dbReference type="CDD" id="cd19501">
    <property type="entry name" value="RecA-like_FtsH"/>
    <property type="match status" value="1"/>
</dbReference>
<dbReference type="InterPro" id="IPR037219">
    <property type="entry name" value="Peptidase_M41-like"/>
</dbReference>
<feature type="region of interest" description="Disordered" evidence="17">
    <location>
        <begin position="685"/>
        <end position="721"/>
    </location>
</feature>
<keyword evidence="7 18" id="KW-0812">Transmembrane</keyword>
<sequence length="721" mass="80708">MAREDMRLGTHHNELQAFSALLRRSGIIYQRDLLRLIGVAPSRNFSSTVPRENQHGREQDDGERNKDDKDKENSGDKIPFLPRLIFWFWIIFGIYTLLRMGQGEDTSMLHFISWNEFYHDMLAKGEVEAIIVRPESEVAIIQLHEGAVIKGKKVNSHFYTLKIPDPNGFEEKVRKAEAELGIHPDQGVTIHYQRQSAWSPIIFLAIISIAAFFLLRNLTVKVQLPNPMEMFGKAKFMRVDIASKLGRGISFKEVAGLTEAKTEIMEFVDYLKSPERYKELGVKIPRGALLLGPPGCGKTLLARAVAAEAEVPFLAMAGSEFVEMLGGLGAARVRDLFKEARKRAPCIVYIDEIDAIGRKRSGNSFGSNLEEEQTLNQLLVEMDGIGTKEGVIMLAATNRADILDKALLRPGRFDRHIMIDLPTLAERKEIFNLYLSKLKLQHPPDYYSGKLAQMTPGMSGADISNICNEAAIHAAREGKKIIDTSDFDYAAERVIAGVEKKTHLLAPTEKKVVAYHESGHALVGWLLKHTDALLRISIVPRTNSALGFTQYMPSDQKLYSKEELFERMCMALGGRAAESVIFNHVTTGAQDDLKKVTKMAYDQIRCYGMSDIVGVLSFPDGTVETAFTKPYSKRFQATIDEEAHALVAKAFQYTVKVLQDNKDKLHKLAETLLKKEVLSYDEIESLIGPPPHGPKNKMEPHGWEGIMPSNDTTPSQPRAPS</sequence>
<dbReference type="InterPro" id="IPR003960">
    <property type="entry name" value="ATPase_AAA_CS"/>
</dbReference>
<comment type="cofactor">
    <cofactor evidence="1">
        <name>Zn(2+)</name>
        <dbReference type="ChEBI" id="CHEBI:29105"/>
    </cofactor>
</comment>
<evidence type="ECO:0000256" key="11">
    <source>
        <dbReference type="ARBA" id="ARBA00022833"/>
    </source>
</evidence>
<dbReference type="Gene3D" id="3.40.50.300">
    <property type="entry name" value="P-loop containing nucleotide triphosphate hydrolases"/>
    <property type="match status" value="1"/>
</dbReference>
<dbReference type="GO" id="GO:0016887">
    <property type="term" value="F:ATP hydrolysis activity"/>
    <property type="evidence" value="ECO:0007669"/>
    <property type="project" value="InterPro"/>
</dbReference>
<evidence type="ECO:0000259" key="19">
    <source>
        <dbReference type="SMART" id="SM00382"/>
    </source>
</evidence>
<feature type="transmembrane region" description="Helical" evidence="18">
    <location>
        <begin position="80"/>
        <end position="98"/>
    </location>
</feature>
<dbReference type="GO" id="GO:0005524">
    <property type="term" value="F:ATP binding"/>
    <property type="evidence" value="ECO:0007669"/>
    <property type="project" value="UniProtKB-KW"/>
</dbReference>
<dbReference type="NCBIfam" id="TIGR01241">
    <property type="entry name" value="FtsH_fam"/>
    <property type="match status" value="1"/>
</dbReference>
<keyword evidence="10" id="KW-0378">Hydrolase</keyword>
<dbReference type="Proteomes" id="UP000245119">
    <property type="component" value="Linkage Group LG12"/>
</dbReference>
<keyword evidence="13" id="KW-0809">Transit peptide</keyword>
<evidence type="ECO:0000256" key="4">
    <source>
        <dbReference type="ARBA" id="ARBA00010044"/>
    </source>
</evidence>
<name>A0A2T7NGW6_POMCA</name>
<feature type="compositionally biased region" description="Polar residues" evidence="17">
    <location>
        <begin position="709"/>
        <end position="721"/>
    </location>
</feature>
<dbReference type="Gene3D" id="3.40.1690.20">
    <property type="match status" value="1"/>
</dbReference>
<feature type="transmembrane region" description="Helical" evidence="18">
    <location>
        <begin position="197"/>
        <end position="215"/>
    </location>
</feature>
<dbReference type="Pfam" id="PF17862">
    <property type="entry name" value="AAA_lid_3"/>
    <property type="match status" value="1"/>
</dbReference>
<dbReference type="InterPro" id="IPR050928">
    <property type="entry name" value="ATP-dep_Zn_Metalloprotease"/>
</dbReference>
<dbReference type="GO" id="GO:0005745">
    <property type="term" value="C:m-AAA complex"/>
    <property type="evidence" value="ECO:0007669"/>
    <property type="project" value="TreeGrafter"/>
</dbReference>
<dbReference type="InterPro" id="IPR003959">
    <property type="entry name" value="ATPase_AAA_core"/>
</dbReference>
<evidence type="ECO:0000256" key="5">
    <source>
        <dbReference type="ARBA" id="ARBA00010550"/>
    </source>
</evidence>
<dbReference type="FunFam" id="3.40.50.300:FF:000277">
    <property type="entry name" value="ATP-dependent zinc metalloprotease FtsH"/>
    <property type="match status" value="1"/>
</dbReference>
<evidence type="ECO:0000256" key="12">
    <source>
        <dbReference type="ARBA" id="ARBA00022840"/>
    </source>
</evidence>
<dbReference type="GO" id="GO:0004176">
    <property type="term" value="F:ATP-dependent peptidase activity"/>
    <property type="evidence" value="ECO:0007669"/>
    <property type="project" value="InterPro"/>
</dbReference>
<dbReference type="GO" id="GO:0004222">
    <property type="term" value="F:metalloendopeptidase activity"/>
    <property type="evidence" value="ECO:0007669"/>
    <property type="project" value="InterPro"/>
</dbReference>
<evidence type="ECO:0000256" key="3">
    <source>
        <dbReference type="ARBA" id="ARBA00004173"/>
    </source>
</evidence>
<proteinExistence type="inferred from homology"/>
<keyword evidence="14 18" id="KW-1133">Transmembrane helix</keyword>
<dbReference type="AlphaFoldDB" id="A0A2T7NGW6"/>
<dbReference type="OrthoDB" id="1413014at2759"/>
<dbReference type="InterPro" id="IPR003593">
    <property type="entry name" value="AAA+_ATPase"/>
</dbReference>
<feature type="region of interest" description="Disordered" evidence="17">
    <location>
        <begin position="45"/>
        <end position="74"/>
    </location>
</feature>
<evidence type="ECO:0000256" key="9">
    <source>
        <dbReference type="ARBA" id="ARBA00022741"/>
    </source>
</evidence>
<comment type="similarity">
    <text evidence="5">In the N-terminal section; belongs to the AAA ATPase family.</text>
</comment>
<dbReference type="PANTHER" id="PTHR43655">
    <property type="entry name" value="ATP-DEPENDENT PROTEASE"/>
    <property type="match status" value="1"/>
</dbReference>
<dbReference type="FunFam" id="1.20.58.760:FF:000003">
    <property type="entry name" value="AFG3-like AAA ATPase 2"/>
    <property type="match status" value="1"/>
</dbReference>
<keyword evidence="6" id="KW-0645">Protease</keyword>
<dbReference type="Pfam" id="PF06480">
    <property type="entry name" value="FtsH_ext"/>
    <property type="match status" value="1"/>
</dbReference>
<dbReference type="Gene3D" id="1.20.58.760">
    <property type="entry name" value="Peptidase M41"/>
    <property type="match status" value="1"/>
</dbReference>
<dbReference type="Pfam" id="PF01434">
    <property type="entry name" value="Peptidase_M41"/>
    <property type="match status" value="1"/>
</dbReference>
<evidence type="ECO:0000256" key="8">
    <source>
        <dbReference type="ARBA" id="ARBA00022723"/>
    </source>
</evidence>
<evidence type="ECO:0000256" key="16">
    <source>
        <dbReference type="ARBA" id="ARBA00023136"/>
    </source>
</evidence>
<keyword evidence="9" id="KW-0547">Nucleotide-binding</keyword>
<dbReference type="EMBL" id="PZQS01000012">
    <property type="protein sequence ID" value="PVD20423.1"/>
    <property type="molecule type" value="Genomic_DNA"/>
</dbReference>
<evidence type="ECO:0000256" key="14">
    <source>
        <dbReference type="ARBA" id="ARBA00022989"/>
    </source>
</evidence>
<keyword evidence="15" id="KW-0482">Metalloprotease</keyword>
<dbReference type="FunFam" id="1.10.8.60:FF:000033">
    <property type="entry name" value="paraplegin isoform X1"/>
    <property type="match status" value="1"/>
</dbReference>
<dbReference type="SUPFAM" id="SSF140990">
    <property type="entry name" value="FtsH protease domain-like"/>
    <property type="match status" value="1"/>
</dbReference>
<evidence type="ECO:0000256" key="18">
    <source>
        <dbReference type="SAM" id="Phobius"/>
    </source>
</evidence>
<dbReference type="Gene3D" id="1.10.8.60">
    <property type="match status" value="1"/>
</dbReference>
<comment type="caution">
    <text evidence="20">The sequence shown here is derived from an EMBL/GenBank/DDBJ whole genome shotgun (WGS) entry which is preliminary data.</text>
</comment>
<dbReference type="PANTHER" id="PTHR43655:SF8">
    <property type="entry name" value="PARAPLEGIN"/>
    <property type="match status" value="1"/>
</dbReference>
<keyword evidence="16 18" id="KW-0472">Membrane</keyword>
<keyword evidence="21" id="KW-1185">Reference proteome</keyword>
<dbReference type="HAMAP" id="MF_01458">
    <property type="entry name" value="FtsH"/>
    <property type="match status" value="1"/>
</dbReference>
<evidence type="ECO:0000256" key="2">
    <source>
        <dbReference type="ARBA" id="ARBA00004141"/>
    </source>
</evidence>
<dbReference type="InterPro" id="IPR027417">
    <property type="entry name" value="P-loop_NTPase"/>
</dbReference>
<evidence type="ECO:0000256" key="15">
    <source>
        <dbReference type="ARBA" id="ARBA00023049"/>
    </source>
</evidence>
<evidence type="ECO:0000256" key="7">
    <source>
        <dbReference type="ARBA" id="ARBA00022692"/>
    </source>
</evidence>
<evidence type="ECO:0000313" key="20">
    <source>
        <dbReference type="EMBL" id="PVD20423.1"/>
    </source>
</evidence>